<protein>
    <submittedName>
        <fullName evidence="1">Uncharacterized protein</fullName>
    </submittedName>
</protein>
<proteinExistence type="predicted"/>
<sequence>MSSRSTLKLELEVKAPQRNIEDLLGYGTMKYDQSKFSFDGRVSGGPDNFAGLFTSLEPCIHYEDFTCVGQLKSDCGGQQIWDVYAYQDHLFISQTERDDLMYAYCLSFFFDNLRGHRFLTTSSEAFKQWDIDLPSIQRPYFMRFGMLLESSRIHN</sequence>
<dbReference type="EMBL" id="QRDZ01000013">
    <property type="protein sequence ID" value="RED76108.1"/>
    <property type="molecule type" value="Genomic_DNA"/>
</dbReference>
<evidence type="ECO:0000313" key="1">
    <source>
        <dbReference type="EMBL" id="RED76108.1"/>
    </source>
</evidence>
<name>A0A3D9JQ11_9BACL</name>
<evidence type="ECO:0000313" key="2">
    <source>
        <dbReference type="Proteomes" id="UP000256977"/>
    </source>
</evidence>
<dbReference type="AlphaFoldDB" id="A0A3D9JQ11"/>
<gene>
    <name evidence="1" type="ORF">DFP98_113169</name>
</gene>
<dbReference type="RefSeq" id="WP_116061908.1">
    <property type="nucleotide sequence ID" value="NZ_QRDZ01000013.1"/>
</dbReference>
<keyword evidence="2" id="KW-1185">Reference proteome</keyword>
<reference evidence="1 2" key="1">
    <citation type="submission" date="2018-07" db="EMBL/GenBank/DDBJ databases">
        <title>Genomic Encyclopedia of Type Strains, Phase III (KMG-III): the genomes of soil and plant-associated and newly described type strains.</title>
        <authorList>
            <person name="Whitman W."/>
        </authorList>
    </citation>
    <scope>NUCLEOTIDE SEQUENCE [LARGE SCALE GENOMIC DNA]</scope>
    <source>
        <strain evidence="1 2">CECT 7287</strain>
    </source>
</reference>
<comment type="caution">
    <text evidence="1">The sequence shown here is derived from an EMBL/GenBank/DDBJ whole genome shotgun (WGS) entry which is preliminary data.</text>
</comment>
<accession>A0A3D9JQ11</accession>
<dbReference type="Proteomes" id="UP000256977">
    <property type="component" value="Unassembled WGS sequence"/>
</dbReference>
<organism evidence="1 2">
    <name type="scientific">Cohnella phaseoli</name>
    <dbReference type="NCBI Taxonomy" id="456490"/>
    <lineage>
        <taxon>Bacteria</taxon>
        <taxon>Bacillati</taxon>
        <taxon>Bacillota</taxon>
        <taxon>Bacilli</taxon>
        <taxon>Bacillales</taxon>
        <taxon>Paenibacillaceae</taxon>
        <taxon>Cohnella</taxon>
    </lineage>
</organism>